<proteinExistence type="predicted"/>
<feature type="transmembrane region" description="Helical" evidence="1">
    <location>
        <begin position="163"/>
        <end position="181"/>
    </location>
</feature>
<feature type="transmembrane region" description="Helical" evidence="1">
    <location>
        <begin position="138"/>
        <end position="156"/>
    </location>
</feature>
<keyword evidence="1" id="KW-0812">Transmembrane</keyword>
<reference evidence="2 3" key="1">
    <citation type="journal article" date="2016" name="Nat. Commun.">
        <title>Thousands of microbial genomes shed light on interconnected biogeochemical processes in an aquifer system.</title>
        <authorList>
            <person name="Anantharaman K."/>
            <person name="Brown C.T."/>
            <person name="Hug L.A."/>
            <person name="Sharon I."/>
            <person name="Castelle C.J."/>
            <person name="Probst A.J."/>
            <person name="Thomas B.C."/>
            <person name="Singh A."/>
            <person name="Wilkins M.J."/>
            <person name="Karaoz U."/>
            <person name="Brodie E.L."/>
            <person name="Williams K.H."/>
            <person name="Hubbard S.S."/>
            <person name="Banfield J.F."/>
        </authorList>
    </citation>
    <scope>NUCLEOTIDE SEQUENCE [LARGE SCALE GENOMIC DNA]</scope>
</reference>
<keyword evidence="1" id="KW-1133">Transmembrane helix</keyword>
<keyword evidence="1" id="KW-0472">Membrane</keyword>
<evidence type="ECO:0000313" key="3">
    <source>
        <dbReference type="Proteomes" id="UP000178419"/>
    </source>
</evidence>
<gene>
    <name evidence="2" type="ORF">A2714_04790</name>
</gene>
<organism evidence="2 3">
    <name type="scientific">Candidatus Woesebacteria bacterium RIFCSPHIGHO2_01_FULL_38_9</name>
    <dbReference type="NCBI Taxonomy" id="1802492"/>
    <lineage>
        <taxon>Bacteria</taxon>
        <taxon>Candidatus Woeseibacteriota</taxon>
    </lineage>
</organism>
<sequence>MLYLALFFLQLSAIYFLSRRLNHELIQFFYHLTKSKSWAVYLFSIVFLPGTFIHEISHFLAALFLLVPVGKLEIIPQFDELEKGVELGSVSIGKTDPVRRFLIGIAPFIFGTGLILATTYLVFMNPPAQAGRFIDTKWGLVFAGYAIFCVGNSMFASKKDLEGAFTLAIFLLIAFSFAYVLGIRIPAVNFELIFSEGFINVLRIANTFLLVPVLLDLVVLFLLKPLRRR</sequence>
<comment type="caution">
    <text evidence="2">The sequence shown here is derived from an EMBL/GenBank/DDBJ whole genome shotgun (WGS) entry which is preliminary data.</text>
</comment>
<feature type="transmembrane region" description="Helical" evidence="1">
    <location>
        <begin position="101"/>
        <end position="123"/>
    </location>
</feature>
<accession>A0A1F7XZ51</accession>
<dbReference type="AlphaFoldDB" id="A0A1F7XZ51"/>
<evidence type="ECO:0000256" key="1">
    <source>
        <dbReference type="SAM" id="Phobius"/>
    </source>
</evidence>
<evidence type="ECO:0000313" key="2">
    <source>
        <dbReference type="EMBL" id="OGM20334.1"/>
    </source>
</evidence>
<feature type="transmembrane region" description="Helical" evidence="1">
    <location>
        <begin position="38"/>
        <end position="67"/>
    </location>
</feature>
<dbReference type="Proteomes" id="UP000178419">
    <property type="component" value="Unassembled WGS sequence"/>
</dbReference>
<dbReference type="EMBL" id="MGGE01000044">
    <property type="protein sequence ID" value="OGM20334.1"/>
    <property type="molecule type" value="Genomic_DNA"/>
</dbReference>
<name>A0A1F7XZ51_9BACT</name>
<protein>
    <submittedName>
        <fullName evidence="2">Uncharacterized protein</fullName>
    </submittedName>
</protein>
<feature type="transmembrane region" description="Helical" evidence="1">
    <location>
        <begin position="201"/>
        <end position="223"/>
    </location>
</feature>